<dbReference type="RefSeq" id="WP_036945490.1">
    <property type="nucleotide sequence ID" value="NZ_JQKC01000053.1"/>
</dbReference>
<dbReference type="InterPro" id="IPR010064">
    <property type="entry name" value="HK97-gp10_tail"/>
</dbReference>
<dbReference type="eggNOG" id="ENOG5031HE4">
    <property type="taxonomic scope" value="Bacteria"/>
</dbReference>
<dbReference type="Pfam" id="PF04883">
    <property type="entry name" value="HK97-gp10_like"/>
    <property type="match status" value="1"/>
</dbReference>
<keyword evidence="2" id="KW-1185">Reference proteome</keyword>
<dbReference type="OrthoDB" id="1850874at2"/>
<accession>A0A0L6JGK7</accession>
<protein>
    <submittedName>
        <fullName evidence="1">Protein HK97 gp10 family protein</fullName>
    </submittedName>
</protein>
<dbReference type="STRING" id="398512.Bccel_0258"/>
<organism evidence="1 2">
    <name type="scientific">Pseudobacteroides cellulosolvens ATCC 35603 = DSM 2933</name>
    <dbReference type="NCBI Taxonomy" id="398512"/>
    <lineage>
        <taxon>Bacteria</taxon>
        <taxon>Bacillati</taxon>
        <taxon>Bacillota</taxon>
        <taxon>Clostridia</taxon>
        <taxon>Eubacteriales</taxon>
        <taxon>Oscillospiraceae</taxon>
        <taxon>Pseudobacteroides</taxon>
    </lineage>
</organism>
<evidence type="ECO:0000313" key="1">
    <source>
        <dbReference type="EMBL" id="KNY25001.1"/>
    </source>
</evidence>
<gene>
    <name evidence="1" type="ORF">Bccel_0258</name>
</gene>
<reference evidence="2" key="1">
    <citation type="submission" date="2015-07" db="EMBL/GenBank/DDBJ databases">
        <title>Near-Complete Genome Sequence of the Cellulolytic Bacterium Bacteroides (Pseudobacteroides) cellulosolvens ATCC 35603.</title>
        <authorList>
            <person name="Dassa B."/>
            <person name="Utturkar S.M."/>
            <person name="Klingeman D.M."/>
            <person name="Hurt R.A."/>
            <person name="Keller M."/>
            <person name="Xu J."/>
            <person name="Reddy Y.H.K."/>
            <person name="Borovok I."/>
            <person name="Grinberg I.R."/>
            <person name="Lamed R."/>
            <person name="Zhivin O."/>
            <person name="Bayer E.A."/>
            <person name="Brown S.D."/>
        </authorList>
    </citation>
    <scope>NUCLEOTIDE SEQUENCE [LARGE SCALE GENOMIC DNA]</scope>
    <source>
        <strain evidence="2">DSM 2933</strain>
    </source>
</reference>
<proteinExistence type="predicted"/>
<comment type="caution">
    <text evidence="1">The sequence shown here is derived from an EMBL/GenBank/DDBJ whole genome shotgun (WGS) entry which is preliminary data.</text>
</comment>
<dbReference type="PATRIC" id="fig|398512.5.peg.273"/>
<sequence length="154" mass="17828">MPLDVQGFKDFIQNFEKLSQTIDIEIEKFFYEIALKALARTKKRTPVLTGDLRKQWVLSNIQRNGNSLTVILSNPLDYASYVEFGHRVDKHYVPGEWKGKRFVYNPNSNKGVVMGTKTAWIEGKFMATISLKEIEDIIPNEWNKRFKQLLGGMV</sequence>
<name>A0A0L6JGK7_9FIRM</name>
<dbReference type="Proteomes" id="UP000036923">
    <property type="component" value="Unassembled WGS sequence"/>
</dbReference>
<dbReference type="EMBL" id="LGTC01000001">
    <property type="protein sequence ID" value="KNY25001.1"/>
    <property type="molecule type" value="Genomic_DNA"/>
</dbReference>
<dbReference type="AlphaFoldDB" id="A0A0L6JGK7"/>
<evidence type="ECO:0000313" key="2">
    <source>
        <dbReference type="Proteomes" id="UP000036923"/>
    </source>
</evidence>